<reference evidence="3" key="1">
    <citation type="journal article" date="2019" name="Int. J. Syst. Evol. Microbiol.">
        <title>The Global Catalogue of Microorganisms (GCM) 10K type strain sequencing project: providing services to taxonomists for standard genome sequencing and annotation.</title>
        <authorList>
            <consortium name="The Broad Institute Genomics Platform"/>
            <consortium name="The Broad Institute Genome Sequencing Center for Infectious Disease"/>
            <person name="Wu L."/>
            <person name="Ma J."/>
        </authorList>
    </citation>
    <scope>NUCLEOTIDE SEQUENCE [LARGE SCALE GENOMIC DNA]</scope>
    <source>
        <strain evidence="3">CGMCC 4.1467</strain>
    </source>
</reference>
<dbReference type="InterPro" id="IPR017756">
    <property type="entry name" value="TM_Gly-Cys-Arg_CS"/>
</dbReference>
<dbReference type="Pfam" id="PF07589">
    <property type="entry name" value="PEP-CTERM"/>
    <property type="match status" value="1"/>
</dbReference>
<gene>
    <name evidence="2" type="ORF">ACFQY0_19915</name>
</gene>
<sequence length="33" mass="3733">MTRHYAKLTTAVPEPSAMVLFGLGLLPLVHRRR</sequence>
<comment type="caution">
    <text evidence="2">The sequence shown here is derived from an EMBL/GenBank/DDBJ whole genome shotgun (WGS) entry which is preliminary data.</text>
</comment>
<dbReference type="RefSeq" id="WP_379716363.1">
    <property type="nucleotide sequence ID" value="NZ_JBHTBS010000017.1"/>
</dbReference>
<dbReference type="InterPro" id="IPR013424">
    <property type="entry name" value="Ice-binding_C"/>
</dbReference>
<keyword evidence="3" id="KW-1185">Reference proteome</keyword>
<feature type="domain" description="Ice-binding protein C-terminal" evidence="1">
    <location>
        <begin position="11"/>
        <end position="27"/>
    </location>
</feature>
<evidence type="ECO:0000313" key="3">
    <source>
        <dbReference type="Proteomes" id="UP001596472"/>
    </source>
</evidence>
<dbReference type="EMBL" id="JBHTBS010000017">
    <property type="protein sequence ID" value="MFC7339470.1"/>
    <property type="molecule type" value="Genomic_DNA"/>
</dbReference>
<accession>A0ABW2LD36</accession>
<evidence type="ECO:0000259" key="1">
    <source>
        <dbReference type="Pfam" id="PF07589"/>
    </source>
</evidence>
<dbReference type="NCBIfam" id="TIGR03382">
    <property type="entry name" value="GC_trans_RRR"/>
    <property type="match status" value="1"/>
</dbReference>
<proteinExistence type="predicted"/>
<name>A0ABW2LD36_9BACT</name>
<evidence type="ECO:0000313" key="2">
    <source>
        <dbReference type="EMBL" id="MFC7339470.1"/>
    </source>
</evidence>
<protein>
    <submittedName>
        <fullName evidence="2">PEP-CTERM sorting domain-containing protein</fullName>
    </submittedName>
</protein>
<organism evidence="2 3">
    <name type="scientific">Haloferula chungangensis</name>
    <dbReference type="NCBI Taxonomy" id="1048331"/>
    <lineage>
        <taxon>Bacteria</taxon>
        <taxon>Pseudomonadati</taxon>
        <taxon>Verrucomicrobiota</taxon>
        <taxon>Verrucomicrobiia</taxon>
        <taxon>Verrucomicrobiales</taxon>
        <taxon>Verrucomicrobiaceae</taxon>
        <taxon>Haloferula</taxon>
    </lineage>
</organism>
<dbReference type="NCBIfam" id="TIGR02595">
    <property type="entry name" value="PEP_CTERM"/>
    <property type="match status" value="1"/>
</dbReference>
<dbReference type="Proteomes" id="UP001596472">
    <property type="component" value="Unassembled WGS sequence"/>
</dbReference>